<sequence>MTTPASRLHSFLLSPLCHQIYHPSPPSHRNGSTPSPPSTVHQIGTRCVLQGDGVWCQAGAGGACAGAGAAPTDQQRGATVPPICLHLDETAVSVDSFPKGGIQSLHLLLPQDFVPPPSLPVPLPPPEDTNPHATYCPLLQKKRMKRKTDQVD</sequence>
<reference evidence="2" key="1">
    <citation type="submission" date="2014-11" db="EMBL/GenBank/DDBJ databases">
        <authorList>
            <person name="Otto D Thomas"/>
            <person name="Naeem Raeece"/>
        </authorList>
    </citation>
    <scope>NUCLEOTIDE SEQUENCE</scope>
</reference>
<feature type="region of interest" description="Disordered" evidence="1">
    <location>
        <begin position="123"/>
        <end position="152"/>
    </location>
</feature>
<protein>
    <submittedName>
        <fullName evidence="2">Uncharacterized protein</fullName>
    </submittedName>
</protein>
<evidence type="ECO:0000313" key="2">
    <source>
        <dbReference type="EMBL" id="CEM07127.1"/>
    </source>
</evidence>
<dbReference type="AlphaFoldDB" id="A0A0G4F568"/>
<organism evidence="2">
    <name type="scientific">Chromera velia CCMP2878</name>
    <dbReference type="NCBI Taxonomy" id="1169474"/>
    <lineage>
        <taxon>Eukaryota</taxon>
        <taxon>Sar</taxon>
        <taxon>Alveolata</taxon>
        <taxon>Colpodellida</taxon>
        <taxon>Chromeraceae</taxon>
        <taxon>Chromera</taxon>
    </lineage>
</organism>
<gene>
    <name evidence="2" type="ORF">Cvel_15152</name>
</gene>
<evidence type="ECO:0000256" key="1">
    <source>
        <dbReference type="SAM" id="MobiDB-lite"/>
    </source>
</evidence>
<dbReference type="VEuPathDB" id="CryptoDB:Cvel_15152"/>
<feature type="compositionally biased region" description="Polar residues" evidence="1">
    <location>
        <begin position="27"/>
        <end position="42"/>
    </location>
</feature>
<name>A0A0G4F568_9ALVE</name>
<proteinExistence type="predicted"/>
<dbReference type="EMBL" id="CDMZ01000118">
    <property type="protein sequence ID" value="CEM07127.1"/>
    <property type="molecule type" value="Genomic_DNA"/>
</dbReference>
<feature type="region of interest" description="Disordered" evidence="1">
    <location>
        <begin position="23"/>
        <end position="42"/>
    </location>
</feature>
<accession>A0A0G4F568</accession>